<dbReference type="RefSeq" id="WP_344307125.1">
    <property type="nucleotide sequence ID" value="NZ_BAAANY010000002.1"/>
</dbReference>
<gene>
    <name evidence="3" type="ORF">GCM10009765_07520</name>
</gene>
<comment type="caution">
    <text evidence="3">The sequence shown here is derived from an EMBL/GenBank/DDBJ whole genome shotgun (WGS) entry which is preliminary data.</text>
</comment>
<dbReference type="InterPro" id="IPR013653">
    <property type="entry name" value="GCN5-like_dom"/>
</dbReference>
<dbReference type="Proteomes" id="UP001500618">
    <property type="component" value="Unassembled WGS sequence"/>
</dbReference>
<dbReference type="Gene3D" id="3.40.630.30">
    <property type="match status" value="1"/>
</dbReference>
<name>A0ABP4RX95_9ACTN</name>
<accession>A0ABP4RX95</accession>
<feature type="domain" description="N-acetyltransferase" evidence="2">
    <location>
        <begin position="116"/>
        <end position="272"/>
    </location>
</feature>
<dbReference type="Pfam" id="PF08445">
    <property type="entry name" value="FR47"/>
    <property type="match status" value="1"/>
</dbReference>
<dbReference type="EMBL" id="BAAANY010000002">
    <property type="protein sequence ID" value="GAA1660529.1"/>
    <property type="molecule type" value="Genomic_DNA"/>
</dbReference>
<evidence type="ECO:0000256" key="1">
    <source>
        <dbReference type="SAM" id="MobiDB-lite"/>
    </source>
</evidence>
<dbReference type="InterPro" id="IPR000182">
    <property type="entry name" value="GNAT_dom"/>
</dbReference>
<dbReference type="PROSITE" id="PS51186">
    <property type="entry name" value="GNAT"/>
    <property type="match status" value="1"/>
</dbReference>
<protein>
    <recommendedName>
        <fullName evidence="2">N-acetyltransferase domain-containing protein</fullName>
    </recommendedName>
</protein>
<feature type="region of interest" description="Disordered" evidence="1">
    <location>
        <begin position="146"/>
        <end position="165"/>
    </location>
</feature>
<evidence type="ECO:0000313" key="3">
    <source>
        <dbReference type="EMBL" id="GAA1660529.1"/>
    </source>
</evidence>
<organism evidence="3 4">
    <name type="scientific">Fodinicola feengrottensis</name>
    <dbReference type="NCBI Taxonomy" id="435914"/>
    <lineage>
        <taxon>Bacteria</taxon>
        <taxon>Bacillati</taxon>
        <taxon>Actinomycetota</taxon>
        <taxon>Actinomycetes</taxon>
        <taxon>Mycobacteriales</taxon>
        <taxon>Fodinicola</taxon>
    </lineage>
</organism>
<proteinExistence type="predicted"/>
<evidence type="ECO:0000313" key="4">
    <source>
        <dbReference type="Proteomes" id="UP001500618"/>
    </source>
</evidence>
<dbReference type="InterPro" id="IPR016181">
    <property type="entry name" value="Acyl_CoA_acyltransferase"/>
</dbReference>
<feature type="compositionally biased region" description="Basic and acidic residues" evidence="1">
    <location>
        <begin position="156"/>
        <end position="165"/>
    </location>
</feature>
<dbReference type="SUPFAM" id="SSF55729">
    <property type="entry name" value="Acyl-CoA N-acyltransferases (Nat)"/>
    <property type="match status" value="1"/>
</dbReference>
<keyword evidence="4" id="KW-1185">Reference proteome</keyword>
<sequence>MTTTDLFVELENFYDAVPRQQATVEVHGGLALFVQRDEGAYPLYARPVLGASPTRADLDVVRARQRALGVPEAFEWVHQTTPGLLDLAEAAGLAVLRAPLMVCEPERLSDLAPKNATIRLLDAADPAVQDDLVQLRAALGVAFGNPGTETGAAGTAERDEAVPDGRRTSQTDLELMAAGLRVHVLAESATEGVLGGGATQRAGEVAEVVGVGTLPAARRRGLAAAVTAALARQAYQTGARLVFLSAGSEEIARVYATVGFRRIGTACIAEPA</sequence>
<reference evidence="4" key="1">
    <citation type="journal article" date="2019" name="Int. J. Syst. Evol. Microbiol.">
        <title>The Global Catalogue of Microorganisms (GCM) 10K type strain sequencing project: providing services to taxonomists for standard genome sequencing and annotation.</title>
        <authorList>
            <consortium name="The Broad Institute Genomics Platform"/>
            <consortium name="The Broad Institute Genome Sequencing Center for Infectious Disease"/>
            <person name="Wu L."/>
            <person name="Ma J."/>
        </authorList>
    </citation>
    <scope>NUCLEOTIDE SEQUENCE [LARGE SCALE GENOMIC DNA]</scope>
    <source>
        <strain evidence="4">JCM 14718</strain>
    </source>
</reference>
<evidence type="ECO:0000259" key="2">
    <source>
        <dbReference type="PROSITE" id="PS51186"/>
    </source>
</evidence>